<reference evidence="4" key="1">
    <citation type="submission" date="2016-09" db="EMBL/GenBank/DDBJ databases">
        <authorList>
            <person name="Gulvik C.A."/>
        </authorList>
    </citation>
    <scope>NUCLEOTIDE SEQUENCE [LARGE SCALE GENOMIC DNA]</scope>
    <source>
        <strain evidence="4">LMG 26676</strain>
    </source>
</reference>
<accession>A0A1E5HFC5</accession>
<dbReference type="Pfam" id="PF13411">
    <property type="entry name" value="MerR_1"/>
    <property type="match status" value="1"/>
</dbReference>
<dbReference type="CDD" id="cd00592">
    <property type="entry name" value="HTH_MerR-like"/>
    <property type="match status" value="1"/>
</dbReference>
<dbReference type="SMART" id="SM00422">
    <property type="entry name" value="HTH_MERR"/>
    <property type="match status" value="1"/>
</dbReference>
<evidence type="ECO:0000259" key="2">
    <source>
        <dbReference type="PROSITE" id="PS50937"/>
    </source>
</evidence>
<dbReference type="InterPro" id="IPR047057">
    <property type="entry name" value="MerR_fam"/>
</dbReference>
<protein>
    <recommendedName>
        <fullName evidence="2">HTH merR-type domain-containing protein</fullName>
    </recommendedName>
</protein>
<dbReference type="InterPro" id="IPR009061">
    <property type="entry name" value="DNA-bd_dom_put_sf"/>
</dbReference>
<dbReference type="Gene3D" id="1.10.1660.10">
    <property type="match status" value="1"/>
</dbReference>
<organism evidence="3 4">
    <name type="scientific">Enterococcus ureilyticus</name>
    <dbReference type="NCBI Taxonomy" id="1131292"/>
    <lineage>
        <taxon>Bacteria</taxon>
        <taxon>Bacillati</taxon>
        <taxon>Bacillota</taxon>
        <taxon>Bacilli</taxon>
        <taxon>Lactobacillales</taxon>
        <taxon>Enterococcaceae</taxon>
        <taxon>Enterococcus</taxon>
    </lineage>
</organism>
<gene>
    <name evidence="3" type="ORF">BCR24_10050</name>
</gene>
<dbReference type="STRING" id="1131292.BCR24_10050"/>
<dbReference type="SUPFAM" id="SSF46955">
    <property type="entry name" value="Putative DNA-binding domain"/>
    <property type="match status" value="1"/>
</dbReference>
<dbReference type="OrthoDB" id="9811174at2"/>
<dbReference type="PANTHER" id="PTHR30204">
    <property type="entry name" value="REDOX-CYCLING DRUG-SENSING TRANSCRIPTIONAL ACTIVATOR SOXR"/>
    <property type="match status" value="1"/>
</dbReference>
<evidence type="ECO:0000313" key="4">
    <source>
        <dbReference type="Proteomes" id="UP000094469"/>
    </source>
</evidence>
<sequence>MTKKWTIKEIAQKTHLSEDTIRYYEKEQLIDPQRGVNNYRLYDQKDLARLKYISVMKYAHFSLKEMKELLNLFDHPVSLDCNNRSREFLANKVRTLETTIQHYQMIIHSIQSLPIPETYEECKTNYDQMKREIAEFADTIFFDLHN</sequence>
<evidence type="ECO:0000313" key="3">
    <source>
        <dbReference type="EMBL" id="OEG23648.1"/>
    </source>
</evidence>
<dbReference type="PROSITE" id="PS50937">
    <property type="entry name" value="HTH_MERR_2"/>
    <property type="match status" value="1"/>
</dbReference>
<dbReference type="PANTHER" id="PTHR30204:SF97">
    <property type="entry name" value="MERR FAMILY REGULATORY PROTEIN"/>
    <property type="match status" value="1"/>
</dbReference>
<name>A0A1E5HFC5_9ENTE</name>
<feature type="domain" description="HTH merR-type" evidence="2">
    <location>
        <begin position="4"/>
        <end position="72"/>
    </location>
</feature>
<proteinExistence type="predicted"/>
<dbReference type="GO" id="GO:0003700">
    <property type="term" value="F:DNA-binding transcription factor activity"/>
    <property type="evidence" value="ECO:0007669"/>
    <property type="project" value="InterPro"/>
</dbReference>
<dbReference type="EMBL" id="MIKC01000002">
    <property type="protein sequence ID" value="OEG23648.1"/>
    <property type="molecule type" value="Genomic_DNA"/>
</dbReference>
<dbReference type="InterPro" id="IPR000551">
    <property type="entry name" value="MerR-type_HTH_dom"/>
</dbReference>
<keyword evidence="1" id="KW-0238">DNA-binding</keyword>
<dbReference type="AlphaFoldDB" id="A0A1E5HFC5"/>
<keyword evidence="4" id="KW-1185">Reference proteome</keyword>
<comment type="caution">
    <text evidence="3">The sequence shown here is derived from an EMBL/GenBank/DDBJ whole genome shotgun (WGS) entry which is preliminary data.</text>
</comment>
<dbReference type="Proteomes" id="UP000094469">
    <property type="component" value="Unassembled WGS sequence"/>
</dbReference>
<evidence type="ECO:0000256" key="1">
    <source>
        <dbReference type="ARBA" id="ARBA00023125"/>
    </source>
</evidence>
<dbReference type="GO" id="GO:0003677">
    <property type="term" value="F:DNA binding"/>
    <property type="evidence" value="ECO:0007669"/>
    <property type="project" value="UniProtKB-KW"/>
</dbReference>
<dbReference type="RefSeq" id="WP_069638847.1">
    <property type="nucleotide sequence ID" value="NZ_JAFBEZ010000027.1"/>
</dbReference>